<proteinExistence type="predicted"/>
<keyword evidence="1" id="KW-0614">Plasmid</keyword>
<accession>A0A1E5NXI4</accession>
<keyword evidence="2" id="KW-1185">Reference proteome</keyword>
<organism evidence="1 2">
    <name type="scientific">Streptomyces subrutilus</name>
    <dbReference type="NCBI Taxonomy" id="36818"/>
    <lineage>
        <taxon>Bacteria</taxon>
        <taxon>Bacillati</taxon>
        <taxon>Actinomycetota</taxon>
        <taxon>Actinomycetes</taxon>
        <taxon>Kitasatosporales</taxon>
        <taxon>Streptomycetaceae</taxon>
        <taxon>Streptomyces</taxon>
    </lineage>
</organism>
<sequence>MGNTLEQVAEFIVNDADAEDIDRIIEAVNTRRSTLRQRAEAIAAASVKTGARVELHNLTPKYLNGLTGTVTKVDRGRKVRATVKLDEASTKQLRWSGARRFFVSENVAEYELGGVPVASCKALTS</sequence>
<dbReference type="RefSeq" id="WP_069918059.1">
    <property type="nucleotide sequence ID" value="NZ_CM007204.1"/>
</dbReference>
<dbReference type="EMBL" id="MEHK01000006">
    <property type="protein sequence ID" value="OEJ20910.1"/>
    <property type="molecule type" value="Genomic_DNA"/>
</dbReference>
<evidence type="ECO:0000313" key="2">
    <source>
        <dbReference type="Proteomes" id="UP000095705"/>
    </source>
</evidence>
<gene>
    <name evidence="1" type="ORF">BGK67_35335</name>
</gene>
<name>A0A1E5NXI4_9ACTN</name>
<dbReference type="AlphaFoldDB" id="A0A1E5NXI4"/>
<reference evidence="1 2" key="1">
    <citation type="submission" date="2016-08" db="EMBL/GenBank/DDBJ databases">
        <title>The complete genome of Streptomyces subrutilus 10-1-1.</title>
        <authorList>
            <person name="Chen X."/>
        </authorList>
    </citation>
    <scope>NUCLEOTIDE SEQUENCE [LARGE SCALE GENOMIC DNA]</scope>
    <source>
        <strain evidence="1 2">10-1-1</strain>
        <plasmid evidence="2">pacmp2</plasmid>
    </source>
</reference>
<geneLocation type="plasmid" evidence="2">
    <name>pacmp2</name>
</geneLocation>
<comment type="caution">
    <text evidence="1">The sequence shown here is derived from an EMBL/GenBank/DDBJ whole genome shotgun (WGS) entry which is preliminary data.</text>
</comment>
<protein>
    <submittedName>
        <fullName evidence="1">Uncharacterized protein</fullName>
    </submittedName>
</protein>
<evidence type="ECO:0000313" key="1">
    <source>
        <dbReference type="EMBL" id="OEJ20910.1"/>
    </source>
</evidence>
<dbReference type="OrthoDB" id="3214167at2"/>
<dbReference type="Proteomes" id="UP000095705">
    <property type="component" value="Plasmid pACMP2"/>
</dbReference>